<dbReference type="InterPro" id="IPR001902">
    <property type="entry name" value="SLC26A/SulP_fam"/>
</dbReference>
<dbReference type="InterPro" id="IPR036513">
    <property type="entry name" value="STAS_dom_sf"/>
</dbReference>
<dbReference type="RefSeq" id="WP_088430291.1">
    <property type="nucleotide sequence ID" value="NZ_CP021983.2"/>
</dbReference>
<evidence type="ECO:0000256" key="6">
    <source>
        <dbReference type="SAM" id="Phobius"/>
    </source>
</evidence>
<dbReference type="EMBL" id="CP021983">
    <property type="protein sequence ID" value="ASC72226.1"/>
    <property type="molecule type" value="Genomic_DNA"/>
</dbReference>
<sequence length="578" mass="60689">MPITNRINLRNVRGDILGGLTAAVVALPMALAFGIASGAGAAAGLWGAILVGFFAALFGGTPSLISEPTGPMTVIITAVIAETTASNPEQGLAMAFTVVMLAGLFQIGFGLLKLGRYITMLPYNVISGFMTGIGVILIFMQIAPFLGQETPDGGVLGVIRSLPTLISNVSPWETGLGMLTLVILFLYPHSLKRILPPQLVALIIGTVVSLIFLQNIEIRTIATIGEITAGLPNFQLPTFTPGNLRLMFVNAIVLAMVGSIDCLLTCLVSDSLTRYEHRSNKELVGQGIANLMTGLCGGIAGSGATTATVVNIQAGGRTALSGLSRALILLVVALWAAPLTSGIPLAVLAGIVLKVGIDIIDWGFLKRVHKISWKAAGILYSVVVLTVFVDLMVAVGVGVFIANILTIARLDALQSESVKAITDADDQIVLTPTEKQALDSANGRMLLFHLSGPMIFGVAKAISREHDAIDHYDVLIVDLSEVPVLGVTSSLAIENAIQEATEEGREVIVVGATGQVKRRLETLQIGGLFPDDYWMDERLQALNAGLAIVQQRQSAMSEPAIAPDLTNAPPGGPSQQQG</sequence>
<evidence type="ECO:0000259" key="7">
    <source>
        <dbReference type="PROSITE" id="PS50801"/>
    </source>
</evidence>
<keyword evidence="4 6" id="KW-0472">Membrane</keyword>
<name>A0A1Z3HPP6_9CYAN</name>
<evidence type="ECO:0000256" key="1">
    <source>
        <dbReference type="ARBA" id="ARBA00004141"/>
    </source>
</evidence>
<evidence type="ECO:0000256" key="4">
    <source>
        <dbReference type="ARBA" id="ARBA00023136"/>
    </source>
</evidence>
<keyword evidence="3 6" id="KW-1133">Transmembrane helix</keyword>
<feature type="transmembrane region" description="Helical" evidence="6">
    <location>
        <begin position="343"/>
        <end position="365"/>
    </location>
</feature>
<evidence type="ECO:0000256" key="3">
    <source>
        <dbReference type="ARBA" id="ARBA00022989"/>
    </source>
</evidence>
<accession>A0A1Z3HPP6</accession>
<keyword evidence="9" id="KW-1185">Reference proteome</keyword>
<dbReference type="GO" id="GO:0016020">
    <property type="term" value="C:membrane"/>
    <property type="evidence" value="ECO:0007669"/>
    <property type="project" value="UniProtKB-SubCell"/>
</dbReference>
<dbReference type="InterPro" id="IPR011547">
    <property type="entry name" value="SLC26A/SulP_dom"/>
</dbReference>
<feature type="transmembrane region" description="Helical" evidence="6">
    <location>
        <begin position="92"/>
        <end position="112"/>
    </location>
</feature>
<keyword evidence="2 6" id="KW-0812">Transmembrane</keyword>
<feature type="transmembrane region" description="Helical" evidence="6">
    <location>
        <begin position="43"/>
        <end position="65"/>
    </location>
</feature>
<feature type="transmembrane region" description="Helical" evidence="6">
    <location>
        <begin position="246"/>
        <end position="268"/>
    </location>
</feature>
<organism evidence="8 9">
    <name type="scientific">Halomicronema hongdechloris C2206</name>
    <dbReference type="NCBI Taxonomy" id="1641165"/>
    <lineage>
        <taxon>Bacteria</taxon>
        <taxon>Bacillati</taxon>
        <taxon>Cyanobacteriota</taxon>
        <taxon>Cyanophyceae</taxon>
        <taxon>Nodosilineales</taxon>
        <taxon>Nodosilineaceae</taxon>
        <taxon>Halomicronema</taxon>
    </lineage>
</organism>
<dbReference type="SUPFAM" id="SSF52091">
    <property type="entry name" value="SpoIIaa-like"/>
    <property type="match status" value="1"/>
</dbReference>
<dbReference type="OrthoDB" id="9771198at2"/>
<feature type="transmembrane region" description="Helical" evidence="6">
    <location>
        <begin position="199"/>
        <end position="216"/>
    </location>
</feature>
<feature type="transmembrane region" description="Helical" evidence="6">
    <location>
        <begin position="319"/>
        <end position="337"/>
    </location>
</feature>
<feature type="transmembrane region" description="Helical" evidence="6">
    <location>
        <begin position="377"/>
        <end position="405"/>
    </location>
</feature>
<dbReference type="AlphaFoldDB" id="A0A1Z3HPP6"/>
<dbReference type="PANTHER" id="PTHR11814">
    <property type="entry name" value="SULFATE TRANSPORTER"/>
    <property type="match status" value="1"/>
</dbReference>
<proteinExistence type="predicted"/>
<dbReference type="Pfam" id="PF00916">
    <property type="entry name" value="Sulfate_transp"/>
    <property type="match status" value="1"/>
</dbReference>
<dbReference type="Gene3D" id="3.30.750.24">
    <property type="entry name" value="STAS domain"/>
    <property type="match status" value="1"/>
</dbReference>
<dbReference type="CDD" id="cd07042">
    <property type="entry name" value="STAS_SulP_like_sulfate_transporter"/>
    <property type="match status" value="1"/>
</dbReference>
<evidence type="ECO:0000256" key="2">
    <source>
        <dbReference type="ARBA" id="ARBA00022692"/>
    </source>
</evidence>
<dbReference type="Pfam" id="PF01740">
    <property type="entry name" value="STAS"/>
    <property type="match status" value="1"/>
</dbReference>
<feature type="region of interest" description="Disordered" evidence="5">
    <location>
        <begin position="559"/>
        <end position="578"/>
    </location>
</feature>
<evidence type="ECO:0000313" key="9">
    <source>
        <dbReference type="Proteomes" id="UP000191901"/>
    </source>
</evidence>
<dbReference type="PROSITE" id="PS50801">
    <property type="entry name" value="STAS"/>
    <property type="match status" value="1"/>
</dbReference>
<protein>
    <submittedName>
        <fullName evidence="8">Sodium-independent anion transporter</fullName>
    </submittedName>
</protein>
<feature type="transmembrane region" description="Helical" evidence="6">
    <location>
        <begin position="16"/>
        <end position="36"/>
    </location>
</feature>
<dbReference type="InterPro" id="IPR002645">
    <property type="entry name" value="STAS_dom"/>
</dbReference>
<dbReference type="Proteomes" id="UP000191901">
    <property type="component" value="Chromosome"/>
</dbReference>
<comment type="subcellular location">
    <subcellularLocation>
        <location evidence="1">Membrane</location>
        <topology evidence="1">Multi-pass membrane protein</topology>
    </subcellularLocation>
</comment>
<gene>
    <name evidence="8" type="ORF">XM38_031810</name>
</gene>
<reference evidence="8 9" key="1">
    <citation type="journal article" date="2016" name="Biochim. Biophys. Acta">
        <title>Characterization of red-shifted phycobilisomes isolated from the chlorophyll f-containing cyanobacterium Halomicronema hongdechloris.</title>
        <authorList>
            <person name="Li Y."/>
            <person name="Lin Y."/>
            <person name="Garvey C.J."/>
            <person name="Birch D."/>
            <person name="Corkery R.W."/>
            <person name="Loughlin P.C."/>
            <person name="Scheer H."/>
            <person name="Willows R.D."/>
            <person name="Chen M."/>
        </authorList>
    </citation>
    <scope>NUCLEOTIDE SEQUENCE [LARGE SCALE GENOMIC DNA]</scope>
    <source>
        <strain evidence="8 9">C2206</strain>
    </source>
</reference>
<dbReference type="KEGG" id="hhg:XM38_031810"/>
<feature type="transmembrane region" description="Helical" evidence="6">
    <location>
        <begin position="124"/>
        <end position="145"/>
    </location>
</feature>
<evidence type="ECO:0000313" key="8">
    <source>
        <dbReference type="EMBL" id="ASC72226.1"/>
    </source>
</evidence>
<feature type="domain" description="STAS" evidence="7">
    <location>
        <begin position="445"/>
        <end position="545"/>
    </location>
</feature>
<dbReference type="GO" id="GO:0055085">
    <property type="term" value="P:transmembrane transport"/>
    <property type="evidence" value="ECO:0007669"/>
    <property type="project" value="InterPro"/>
</dbReference>
<evidence type="ECO:0000256" key="5">
    <source>
        <dbReference type="SAM" id="MobiDB-lite"/>
    </source>
</evidence>